<organism evidence="1 2">
    <name type="scientific">Spartinivicinus poritis</name>
    <dbReference type="NCBI Taxonomy" id="2994640"/>
    <lineage>
        <taxon>Bacteria</taxon>
        <taxon>Pseudomonadati</taxon>
        <taxon>Pseudomonadota</taxon>
        <taxon>Gammaproteobacteria</taxon>
        <taxon>Oceanospirillales</taxon>
        <taxon>Zooshikellaceae</taxon>
        <taxon>Spartinivicinus</taxon>
    </lineage>
</organism>
<comment type="caution">
    <text evidence="1">The sequence shown here is derived from an EMBL/GenBank/DDBJ whole genome shotgun (WGS) entry which is preliminary data.</text>
</comment>
<name>A0ABT5UBI7_9GAMM</name>
<evidence type="ECO:0000313" key="2">
    <source>
        <dbReference type="Proteomes" id="UP001528823"/>
    </source>
</evidence>
<dbReference type="Proteomes" id="UP001528823">
    <property type="component" value="Unassembled WGS sequence"/>
</dbReference>
<gene>
    <name evidence="1" type="ORF">ORQ98_17465</name>
</gene>
<accession>A0ABT5UBI7</accession>
<sequence>MVEAKRENTNVAGKIHQAERYGRSIQLAKTMVPAWQLAGRPAAWADTEDRHYQVLFVYSCNGRPYI</sequence>
<evidence type="ECO:0000313" key="1">
    <source>
        <dbReference type="EMBL" id="MDE1463744.1"/>
    </source>
</evidence>
<dbReference type="EMBL" id="JAPMOU010000024">
    <property type="protein sequence ID" value="MDE1463744.1"/>
    <property type="molecule type" value="Genomic_DNA"/>
</dbReference>
<proteinExistence type="predicted"/>
<reference evidence="1 2" key="1">
    <citation type="submission" date="2022-11" db="EMBL/GenBank/DDBJ databases">
        <title>Spartinivicinus poritis sp. nov., isolated from scleractinian coral Porites lutea.</title>
        <authorList>
            <person name="Zhang G."/>
            <person name="Cai L."/>
            <person name="Wei Q."/>
        </authorList>
    </citation>
    <scope>NUCLEOTIDE SEQUENCE [LARGE SCALE GENOMIC DNA]</scope>
    <source>
        <strain evidence="1 2">A2-2</strain>
    </source>
</reference>
<keyword evidence="2" id="KW-1185">Reference proteome</keyword>
<protein>
    <submittedName>
        <fullName evidence="1">Uncharacterized protein</fullName>
    </submittedName>
</protein>